<name>A0A6F9YBP3_9LACO</name>
<reference evidence="1" key="2">
    <citation type="submission" date="2019-10" db="EMBL/GenBank/DDBJ databases">
        <title>Lactobacillus agilis SY212 Whole Genome Sequencing Project.</title>
        <authorList>
            <person name="Suzuki S."/>
            <person name="Endo A."/>
            <person name="Maeno S."/>
            <person name="Shiwa Y."/>
            <person name="Matsutani M."/>
            <person name="Kajikawa A."/>
        </authorList>
    </citation>
    <scope>NUCLEOTIDE SEQUENCE</scope>
    <source>
        <strain evidence="1">SY212</strain>
    </source>
</reference>
<accession>A0A6F9YBP3</accession>
<organism evidence="3 4">
    <name type="scientific">Ligilactobacillus agilis</name>
    <dbReference type="NCBI Taxonomy" id="1601"/>
    <lineage>
        <taxon>Bacteria</taxon>
        <taxon>Bacillati</taxon>
        <taxon>Bacillota</taxon>
        <taxon>Bacilli</taxon>
        <taxon>Lactobacillales</taxon>
        <taxon>Lactobacillaceae</taxon>
        <taxon>Ligilactobacillus</taxon>
    </lineage>
</organism>
<dbReference type="RefSeq" id="WP_156313912.1">
    <property type="nucleotide sequence ID" value="NZ_BLAM01000032.1"/>
</dbReference>
<dbReference type="EMBL" id="BLAM01000032">
    <property type="protein sequence ID" value="GET05213.1"/>
    <property type="molecule type" value="Genomic_DNA"/>
</dbReference>
<sequence>MYESKTVLEQEFTSLADLSAFLDKEEVARTDVINIQKLKASYLLIYWG</sequence>
<dbReference type="Proteomes" id="UP000494160">
    <property type="component" value="Unassembled WGS sequence"/>
</dbReference>
<comment type="caution">
    <text evidence="3">The sequence shown here is derived from an EMBL/GenBank/DDBJ whole genome shotgun (WGS) entry which is preliminary data.</text>
</comment>
<evidence type="ECO:0000313" key="3">
    <source>
        <dbReference type="EMBL" id="NME43129.1"/>
    </source>
</evidence>
<protein>
    <submittedName>
        <fullName evidence="3">Uncharacterized protein</fullName>
    </submittedName>
</protein>
<dbReference type="Proteomes" id="UP000494265">
    <property type="component" value="Unassembled WGS sequence"/>
</dbReference>
<dbReference type="AlphaFoldDB" id="A0A6F9YBP3"/>
<reference evidence="3 4" key="3">
    <citation type="submission" date="2020-04" db="EMBL/GenBank/DDBJ databases">
        <authorList>
            <person name="Hitch T.C.A."/>
            <person name="Wylensek D."/>
            <person name="Clavel T."/>
        </authorList>
    </citation>
    <scope>NUCLEOTIDE SEQUENCE [LARGE SCALE GENOMIC DNA]</scope>
    <source>
        <strain evidence="3 4">WCA-389-WT-5H1</strain>
    </source>
</reference>
<evidence type="ECO:0000313" key="2">
    <source>
        <dbReference type="EMBL" id="GET13170.1"/>
    </source>
</evidence>
<gene>
    <name evidence="3" type="ORF">HF863_10210</name>
    <name evidence="2" type="ORF">SN811_16700</name>
    <name evidence="1" type="ORF">SY212_02430</name>
</gene>
<proteinExistence type="predicted"/>
<evidence type="ECO:0000313" key="1">
    <source>
        <dbReference type="EMBL" id="GET05213.1"/>
    </source>
</evidence>
<dbReference type="EMBL" id="JABAFP010000060">
    <property type="protein sequence ID" value="NME43129.1"/>
    <property type="molecule type" value="Genomic_DNA"/>
</dbReference>
<evidence type="ECO:0000313" key="4">
    <source>
        <dbReference type="Proteomes" id="UP000563853"/>
    </source>
</evidence>
<reference evidence="2" key="1">
    <citation type="submission" date="2019-10" db="EMBL/GenBank/DDBJ databases">
        <title>Lactobacillus agilis SN811 Whole Genome Sequencing Project.</title>
        <authorList>
            <person name="Suzuki S."/>
            <person name="Endo A."/>
            <person name="Maeno S."/>
            <person name="Shiwa Y."/>
            <person name="Matsutani M."/>
            <person name="Kajikawa A."/>
        </authorList>
    </citation>
    <scope>NUCLEOTIDE SEQUENCE</scope>
    <source>
        <strain evidence="2">SN811</strain>
    </source>
</reference>
<dbReference type="Proteomes" id="UP000563853">
    <property type="component" value="Unassembled WGS sequence"/>
</dbReference>
<dbReference type="EMBL" id="BLAP01000065">
    <property type="protein sequence ID" value="GET13170.1"/>
    <property type="molecule type" value="Genomic_DNA"/>
</dbReference>